<name>A0A0C2HKP5_9BACT</name>
<evidence type="ECO:0000256" key="1">
    <source>
        <dbReference type="SAM" id="SignalP"/>
    </source>
</evidence>
<evidence type="ECO:0000259" key="2">
    <source>
        <dbReference type="Pfam" id="PF04069"/>
    </source>
</evidence>
<dbReference type="EMBL" id="JWJD01000009">
    <property type="protein sequence ID" value="KIH75580.1"/>
    <property type="molecule type" value="Genomic_DNA"/>
</dbReference>
<evidence type="ECO:0000313" key="4">
    <source>
        <dbReference type="Proteomes" id="UP000035068"/>
    </source>
</evidence>
<feature type="chain" id="PRO_5002166429" description="ABC-type glycine betaine transport system substrate-binding domain-containing protein" evidence="1">
    <location>
        <begin position="28"/>
        <end position="201"/>
    </location>
</feature>
<dbReference type="Proteomes" id="UP000035068">
    <property type="component" value="Unassembled WGS sequence"/>
</dbReference>
<feature type="domain" description="ABC-type glycine betaine transport system substrate-binding" evidence="2">
    <location>
        <begin position="141"/>
        <end position="197"/>
    </location>
</feature>
<dbReference type="GO" id="GO:0043190">
    <property type="term" value="C:ATP-binding cassette (ABC) transporter complex"/>
    <property type="evidence" value="ECO:0007669"/>
    <property type="project" value="InterPro"/>
</dbReference>
<organism evidence="3 4">
    <name type="scientific">Geoalkalibacter ferrihydriticus DSM 17813</name>
    <dbReference type="NCBI Taxonomy" id="1121915"/>
    <lineage>
        <taxon>Bacteria</taxon>
        <taxon>Pseudomonadati</taxon>
        <taxon>Thermodesulfobacteriota</taxon>
        <taxon>Desulfuromonadia</taxon>
        <taxon>Desulfuromonadales</taxon>
        <taxon>Geoalkalibacteraceae</taxon>
        <taxon>Geoalkalibacter</taxon>
    </lineage>
</organism>
<dbReference type="RefSeq" id="WP_040100915.1">
    <property type="nucleotide sequence ID" value="NZ_JWJD01000009.1"/>
</dbReference>
<dbReference type="InterPro" id="IPR007210">
    <property type="entry name" value="ABC_Gly_betaine_transp_sub-bd"/>
</dbReference>
<dbReference type="AlphaFoldDB" id="A0A0C2HKP5"/>
<reference evidence="3 4" key="1">
    <citation type="submission" date="2014-12" db="EMBL/GenBank/DDBJ databases">
        <title>Genomes of Geoalkalibacter ferrihydriticus and Geoalkalibacter subterraneus, two haloalkaliphilic metal-reducing members of the Geobacteraceae.</title>
        <authorList>
            <person name="Badalamenti J.P."/>
            <person name="Torres C.I."/>
            <person name="Krajmalnik-Brown R."/>
            <person name="Bond D.R."/>
        </authorList>
    </citation>
    <scope>NUCLEOTIDE SEQUENCE [LARGE SCALE GENOMIC DNA]</scope>
    <source>
        <strain evidence="3 4">DSM 17813</strain>
    </source>
</reference>
<dbReference type="Gene3D" id="3.40.190.10">
    <property type="entry name" value="Periplasmic binding protein-like II"/>
    <property type="match status" value="1"/>
</dbReference>
<proteinExistence type="predicted"/>
<sequence>MKNIVARTLVLGMVFLMLGGLAGQAAACVGKTLTLGTTADPQQTLLAEIVALLISERTGTAVTIEQFESPAAIHDAQMRANVDITIGYTALGQLEILGGDPIEDPADLFQAVKSRFSQDMNLIWLEPFGFDRQVQSAALVSDQAAPVVRRDTLRRFPALARLIGRLGGTIDEATLAALEQKSRDQAARDVARTFLRENRLI</sequence>
<evidence type="ECO:0000313" key="3">
    <source>
        <dbReference type="EMBL" id="KIH75580.1"/>
    </source>
</evidence>
<keyword evidence="4" id="KW-1185">Reference proteome</keyword>
<feature type="domain" description="ABC-type glycine betaine transport system substrate-binding" evidence="2">
    <location>
        <begin position="31"/>
        <end position="131"/>
    </location>
</feature>
<dbReference type="SUPFAM" id="SSF53850">
    <property type="entry name" value="Periplasmic binding protein-like II"/>
    <property type="match status" value="1"/>
</dbReference>
<gene>
    <name evidence="3" type="ORF">GFER_15665</name>
</gene>
<dbReference type="GO" id="GO:0022857">
    <property type="term" value="F:transmembrane transporter activity"/>
    <property type="evidence" value="ECO:0007669"/>
    <property type="project" value="InterPro"/>
</dbReference>
<accession>A0A0C2HKP5</accession>
<dbReference type="Pfam" id="PF04069">
    <property type="entry name" value="OpuAC"/>
    <property type="match status" value="2"/>
</dbReference>
<comment type="caution">
    <text evidence="3">The sequence shown here is derived from an EMBL/GenBank/DDBJ whole genome shotgun (WGS) entry which is preliminary data.</text>
</comment>
<keyword evidence="1" id="KW-0732">Signal</keyword>
<protein>
    <recommendedName>
        <fullName evidence="2">ABC-type glycine betaine transport system substrate-binding domain-containing protein</fullName>
    </recommendedName>
</protein>
<feature type="signal peptide" evidence="1">
    <location>
        <begin position="1"/>
        <end position="27"/>
    </location>
</feature>